<dbReference type="SUPFAM" id="SSF46785">
    <property type="entry name" value="Winged helix' DNA-binding domain"/>
    <property type="match status" value="1"/>
</dbReference>
<reference evidence="7 8" key="1">
    <citation type="submission" date="2020-02" db="EMBL/GenBank/DDBJ databases">
        <title>Streptomyces malaysiensis DSM14702 (JHCC583434, PFL_A843) Genome sequencing and assembly.</title>
        <authorList>
            <person name="Samborskyy M."/>
        </authorList>
    </citation>
    <scope>NUCLEOTIDE SEQUENCE [LARGE SCALE GENOMIC DNA]</scope>
    <source>
        <strain evidence="7 8">DSM 14702</strain>
    </source>
</reference>
<dbReference type="PANTHER" id="PTHR30346">
    <property type="entry name" value="TRANSCRIPTIONAL DUAL REGULATOR HCAR-RELATED"/>
    <property type="match status" value="1"/>
</dbReference>
<keyword evidence="3" id="KW-0238">DNA-binding</keyword>
<proteinExistence type="inferred from homology"/>
<name>A0A7X5X9T4_STRMQ</name>
<evidence type="ECO:0000313" key="8">
    <source>
        <dbReference type="Proteomes" id="UP000536624"/>
    </source>
</evidence>
<dbReference type="AlphaFoldDB" id="A0A7X5X9T4"/>
<evidence type="ECO:0000256" key="4">
    <source>
        <dbReference type="ARBA" id="ARBA00023163"/>
    </source>
</evidence>
<dbReference type="Pfam" id="PF00126">
    <property type="entry name" value="HTH_1"/>
    <property type="match status" value="1"/>
</dbReference>
<dbReference type="Pfam" id="PF03466">
    <property type="entry name" value="LysR_substrate"/>
    <property type="match status" value="1"/>
</dbReference>
<evidence type="ECO:0000256" key="5">
    <source>
        <dbReference type="SAM" id="MobiDB-lite"/>
    </source>
</evidence>
<dbReference type="PROSITE" id="PS50931">
    <property type="entry name" value="HTH_LYSR"/>
    <property type="match status" value="1"/>
</dbReference>
<dbReference type="GO" id="GO:0003700">
    <property type="term" value="F:DNA-binding transcription factor activity"/>
    <property type="evidence" value="ECO:0007669"/>
    <property type="project" value="InterPro"/>
</dbReference>
<keyword evidence="2" id="KW-0805">Transcription regulation</keyword>
<sequence>MAEPFPALVDLDLRLVQCFTVVAEHRHFGRAAEALRTTQPSLSRQIRRLEQQLGVRLLDRTTHGSKLTAAGEVFLPLAAGLLRSATEAMARTRSAAQPAGITIGYTKGLLITDAVRAMHRHHPDAEVHTRLLAWNDSRSALLEHRVDAVVARLPFPTDRLRVTVLYDEPRVLVVSRDHRLADRESVTLDDIADEPLPRVRQSDSLFNAYWRIDPRPDGRPAPEGPLVEALEDKHELIAAGQAVAIGPPLDPATGLHPGLTTVPLHGVEPSQVVLATRADDRNRLVTGFRKIAEAVLTGPGRPVPHPPRDGSPAESAR</sequence>
<feature type="region of interest" description="Disordered" evidence="5">
    <location>
        <begin position="296"/>
        <end position="317"/>
    </location>
</feature>
<dbReference type="SUPFAM" id="SSF53850">
    <property type="entry name" value="Periplasmic binding protein-like II"/>
    <property type="match status" value="1"/>
</dbReference>
<dbReference type="InterPro" id="IPR005119">
    <property type="entry name" value="LysR_subst-bd"/>
</dbReference>
<dbReference type="PANTHER" id="PTHR30346:SF0">
    <property type="entry name" value="HCA OPERON TRANSCRIPTIONAL ACTIVATOR HCAR"/>
    <property type="match status" value="1"/>
</dbReference>
<protein>
    <submittedName>
        <fullName evidence="7">LysR family transcriptional regulator</fullName>
    </submittedName>
</protein>
<comment type="similarity">
    <text evidence="1">Belongs to the LysR transcriptional regulatory family.</text>
</comment>
<dbReference type="Gene3D" id="3.40.190.10">
    <property type="entry name" value="Periplasmic binding protein-like II"/>
    <property type="match status" value="2"/>
</dbReference>
<dbReference type="GO" id="GO:0032993">
    <property type="term" value="C:protein-DNA complex"/>
    <property type="evidence" value="ECO:0007669"/>
    <property type="project" value="TreeGrafter"/>
</dbReference>
<organism evidence="7 8">
    <name type="scientific">Streptomyces malaysiensis</name>
    <dbReference type="NCBI Taxonomy" id="92644"/>
    <lineage>
        <taxon>Bacteria</taxon>
        <taxon>Bacillati</taxon>
        <taxon>Actinomycetota</taxon>
        <taxon>Actinomycetes</taxon>
        <taxon>Kitasatosporales</taxon>
        <taxon>Streptomycetaceae</taxon>
        <taxon>Streptomyces</taxon>
        <taxon>Streptomyces violaceusniger group</taxon>
    </lineage>
</organism>
<comment type="caution">
    <text evidence="7">The sequence shown here is derived from an EMBL/GenBank/DDBJ whole genome shotgun (WGS) entry which is preliminary data.</text>
</comment>
<accession>A0A7X5X9T4</accession>
<keyword evidence="4" id="KW-0804">Transcription</keyword>
<evidence type="ECO:0000256" key="1">
    <source>
        <dbReference type="ARBA" id="ARBA00009437"/>
    </source>
</evidence>
<gene>
    <name evidence="7" type="ORF">SMALB_7412</name>
</gene>
<dbReference type="EMBL" id="JAALLH010000001">
    <property type="protein sequence ID" value="NIY69299.1"/>
    <property type="molecule type" value="Genomic_DNA"/>
</dbReference>
<dbReference type="InterPro" id="IPR036390">
    <property type="entry name" value="WH_DNA-bd_sf"/>
</dbReference>
<dbReference type="Gene3D" id="1.10.10.10">
    <property type="entry name" value="Winged helix-like DNA-binding domain superfamily/Winged helix DNA-binding domain"/>
    <property type="match status" value="1"/>
</dbReference>
<dbReference type="InterPro" id="IPR000847">
    <property type="entry name" value="LysR_HTH_N"/>
</dbReference>
<dbReference type="FunFam" id="1.10.10.10:FF:000001">
    <property type="entry name" value="LysR family transcriptional regulator"/>
    <property type="match status" value="1"/>
</dbReference>
<dbReference type="InterPro" id="IPR036388">
    <property type="entry name" value="WH-like_DNA-bd_sf"/>
</dbReference>
<dbReference type="CDD" id="cd08414">
    <property type="entry name" value="PBP2_LTTR_aromatics_like"/>
    <property type="match status" value="1"/>
</dbReference>
<dbReference type="Proteomes" id="UP000536624">
    <property type="component" value="Unassembled WGS sequence"/>
</dbReference>
<evidence type="ECO:0000259" key="6">
    <source>
        <dbReference type="PROSITE" id="PS50931"/>
    </source>
</evidence>
<dbReference type="PRINTS" id="PR00039">
    <property type="entry name" value="HTHLYSR"/>
</dbReference>
<evidence type="ECO:0000313" key="7">
    <source>
        <dbReference type="EMBL" id="NIY69299.1"/>
    </source>
</evidence>
<evidence type="ECO:0000256" key="2">
    <source>
        <dbReference type="ARBA" id="ARBA00023015"/>
    </source>
</evidence>
<dbReference type="RefSeq" id="WP_167503948.1">
    <property type="nucleotide sequence ID" value="NZ_JAALLH010000001.1"/>
</dbReference>
<evidence type="ECO:0000256" key="3">
    <source>
        <dbReference type="ARBA" id="ARBA00023125"/>
    </source>
</evidence>
<feature type="domain" description="HTH lysR-type" evidence="6">
    <location>
        <begin position="11"/>
        <end position="68"/>
    </location>
</feature>
<dbReference type="GO" id="GO:0003677">
    <property type="term" value="F:DNA binding"/>
    <property type="evidence" value="ECO:0007669"/>
    <property type="project" value="UniProtKB-KW"/>
</dbReference>